<dbReference type="InterPro" id="IPR002110">
    <property type="entry name" value="Ankyrin_rpt"/>
</dbReference>
<name>A0AAF3F9J2_9BILA</name>
<dbReference type="GO" id="GO:0034220">
    <property type="term" value="P:monoatomic ion transmembrane transport"/>
    <property type="evidence" value="ECO:0007669"/>
    <property type="project" value="UniProtKB-KW"/>
</dbReference>
<evidence type="ECO:0000256" key="5">
    <source>
        <dbReference type="ARBA" id="ARBA00023065"/>
    </source>
</evidence>
<accession>A0AAF3F9J2</accession>
<feature type="repeat" description="ANK" evidence="8">
    <location>
        <begin position="450"/>
        <end position="473"/>
    </location>
</feature>
<organism evidence="11 12">
    <name type="scientific">Mesorhabditis belari</name>
    <dbReference type="NCBI Taxonomy" id="2138241"/>
    <lineage>
        <taxon>Eukaryota</taxon>
        <taxon>Metazoa</taxon>
        <taxon>Ecdysozoa</taxon>
        <taxon>Nematoda</taxon>
        <taxon>Chromadorea</taxon>
        <taxon>Rhabditida</taxon>
        <taxon>Rhabditina</taxon>
        <taxon>Rhabditomorpha</taxon>
        <taxon>Rhabditoidea</taxon>
        <taxon>Rhabditidae</taxon>
        <taxon>Mesorhabditinae</taxon>
        <taxon>Mesorhabditis</taxon>
    </lineage>
</organism>
<dbReference type="InterPro" id="IPR036770">
    <property type="entry name" value="Ankyrin_rpt-contain_sf"/>
</dbReference>
<evidence type="ECO:0000256" key="2">
    <source>
        <dbReference type="ARBA" id="ARBA00022606"/>
    </source>
</evidence>
<feature type="region of interest" description="Disordered" evidence="9">
    <location>
        <begin position="1"/>
        <end position="49"/>
    </location>
</feature>
<keyword evidence="6" id="KW-0325">Glycoprotein</keyword>
<keyword evidence="11" id="KW-1185">Reference proteome</keyword>
<keyword evidence="10" id="KW-1133">Transmembrane helix</keyword>
<keyword evidence="3" id="KW-0677">Repeat</keyword>
<dbReference type="Gene3D" id="1.25.40.20">
    <property type="entry name" value="Ankyrin repeat-containing domain"/>
    <property type="match status" value="4"/>
</dbReference>
<evidence type="ECO:0000256" key="4">
    <source>
        <dbReference type="ARBA" id="ARBA00023043"/>
    </source>
</evidence>
<dbReference type="WBParaSite" id="MBELARI_LOCUS3565">
    <property type="protein sequence ID" value="MBELARI_LOCUS3565"/>
    <property type="gene ID" value="MBELARI_LOCUS3565"/>
</dbReference>
<feature type="repeat" description="ANK" evidence="8">
    <location>
        <begin position="97"/>
        <end position="136"/>
    </location>
</feature>
<feature type="region of interest" description="Disordered" evidence="9">
    <location>
        <begin position="1126"/>
        <end position="1147"/>
    </location>
</feature>
<feature type="transmembrane region" description="Helical" evidence="10">
    <location>
        <begin position="988"/>
        <end position="1013"/>
    </location>
</feature>
<evidence type="ECO:0008006" key="13">
    <source>
        <dbReference type="Google" id="ProtNLM"/>
    </source>
</evidence>
<feature type="repeat" description="ANK" evidence="8">
    <location>
        <begin position="486"/>
        <end position="518"/>
    </location>
</feature>
<dbReference type="AlphaFoldDB" id="A0AAF3F9J2"/>
<evidence type="ECO:0000256" key="8">
    <source>
        <dbReference type="PROSITE-ProRule" id="PRU00023"/>
    </source>
</evidence>
<protein>
    <recommendedName>
        <fullName evidence="13">Ion transport domain-containing protein</fullName>
    </recommendedName>
</protein>
<feature type="transmembrane region" description="Helical" evidence="10">
    <location>
        <begin position="883"/>
        <end position="901"/>
    </location>
</feature>
<evidence type="ECO:0000256" key="10">
    <source>
        <dbReference type="SAM" id="Phobius"/>
    </source>
</evidence>
<dbReference type="GO" id="GO:1902495">
    <property type="term" value="C:transmembrane transporter complex"/>
    <property type="evidence" value="ECO:0007669"/>
    <property type="project" value="TreeGrafter"/>
</dbReference>
<dbReference type="GO" id="GO:0022857">
    <property type="term" value="F:transmembrane transporter activity"/>
    <property type="evidence" value="ECO:0007669"/>
    <property type="project" value="TreeGrafter"/>
</dbReference>
<feature type="transmembrane region" description="Helical" evidence="10">
    <location>
        <begin position="913"/>
        <end position="939"/>
    </location>
</feature>
<evidence type="ECO:0000313" key="12">
    <source>
        <dbReference type="WBParaSite" id="MBELARI_LOCUS3565"/>
    </source>
</evidence>
<evidence type="ECO:0000256" key="1">
    <source>
        <dbReference type="ARBA" id="ARBA00022448"/>
    </source>
</evidence>
<evidence type="ECO:0000313" key="11">
    <source>
        <dbReference type="Proteomes" id="UP000887575"/>
    </source>
</evidence>
<keyword evidence="4 8" id="KW-0040">ANK repeat</keyword>
<dbReference type="Proteomes" id="UP000887575">
    <property type="component" value="Unassembled WGS sequence"/>
</dbReference>
<dbReference type="SUPFAM" id="SSF48403">
    <property type="entry name" value="Ankyrin repeat"/>
    <property type="match status" value="2"/>
</dbReference>
<feature type="compositionally biased region" description="Low complexity" evidence="9">
    <location>
        <begin position="1126"/>
        <end position="1141"/>
    </location>
</feature>
<evidence type="ECO:0000256" key="3">
    <source>
        <dbReference type="ARBA" id="ARBA00022737"/>
    </source>
</evidence>
<dbReference type="PROSITE" id="PS50297">
    <property type="entry name" value="ANK_REP_REGION"/>
    <property type="match status" value="2"/>
</dbReference>
<sequence length="1147" mass="130436">MPDVIVKGSSTPLLPLPDRNQSSLSAGDPATPLSNEEEPPEAQMEENDDQLSPLHKVIQNYDSGDTVTDKTINQMMEIFQDKDEEQTKAIANAKTKKRRTPLHFAASLQSTNDDMTPREIVRMLIEKKGETDAVDDSGMTPLHCAAYWNNLGAAKALIEHFLTQGDIYATKIFQKLDLKNRTPFVVACAQKSKKVYTLFLKHKELFAASLQQDHYGNTFLHYLARSERSIVADFESVDEWWKANVQNNDGVTPLKILVERGFSEIVEKMCDGLCQNREKVDITPSADDFTKKKKIRKDNGHLLHLAASVGNLQSFVALRYKLCYEVDEKYDGMTPLHLTAQVNAWESAVRFLDYGIERGISAKELCFEENDQRENLLAIAFAYNHPTYITKLIEKMEKDVGCDDFDASHTSAIQKAIQCGSIEGLQDLLQGKTLRNTIKLDEILEEENENGESVLHFAARSGCLNVVEELLKKKVVRQILNATAAGNRTPLHVAARNDHAKICEVLLRKGANPYARANGMTPFDLAITMGSLNSAEVLRKYCSVNGERECKMSPLHYAAASGKIESVHYLLDSANGKIDLAKVTNDVTKRTALDIAIEKNNEDVAKELLSHKDWRLLMDKIRFVFSDETNKVEIGSPKTKREEISEEKRKLVTPMRLLIDKFPKLAADVMNKCIDPDQAKKEICYDFTLIDDSYVVEQEIDGQTILKAGYNSDGSVIKEANYFFDDRAKKRTRLMEEHPLRLMAKSRRKDTRKLLEHELVTTFLEYRWTNGARKNYLLFSFVPFCLFFFCYILMFVFMLGDQFVDSKGQMIAGNETGNTTLQEQISKSKSNFIRDRSGTFESFCPQISAIVLLLLVILVIYLLIKEIFQWWQTRALYWKRGNLIELVVLLLSSIIIVWRIVELFQGKKYNFLFWPIAVLSFLGLTLNLLMLLSTFFFLLQNQDVLENPLISLIKVSVMSTGEFDFSSLFYGDDVELLSVLAVETPQVLLVRIASFIVFLLFIVTITILFMNLYTGVAVDDVAEIKEEATVNKLSMQLSLILIQGIICEKLMRNAKYKIIVDFAKDKSSTKIEDKNDQPKRINLFSNPNDEWEELLRKRDESTNRSMETRMTEMAAHLLEITRMLKASQAGQQASQAGQQARQAERSS</sequence>
<keyword evidence="2" id="KW-0716">Sensory transduction</keyword>
<dbReference type="PANTHER" id="PTHR47143:SF1">
    <property type="entry name" value="ION_TRANS DOMAIN-CONTAINING PROTEIN"/>
    <property type="match status" value="1"/>
</dbReference>
<evidence type="ECO:0000256" key="9">
    <source>
        <dbReference type="SAM" id="MobiDB-lite"/>
    </source>
</evidence>
<dbReference type="Pfam" id="PF12796">
    <property type="entry name" value="Ank_2"/>
    <property type="match status" value="3"/>
</dbReference>
<feature type="transmembrane region" description="Helical" evidence="10">
    <location>
        <begin position="846"/>
        <end position="863"/>
    </location>
</feature>
<dbReference type="SMART" id="SM00248">
    <property type="entry name" value="ANK"/>
    <property type="match status" value="13"/>
</dbReference>
<dbReference type="PANTHER" id="PTHR47143">
    <property type="entry name" value="TRANSIENT RECEPTOR POTENTIAL CATION CHANNEL PROTEIN PAINLESS"/>
    <property type="match status" value="1"/>
</dbReference>
<dbReference type="InterPro" id="IPR052076">
    <property type="entry name" value="TRP_cation_channel"/>
</dbReference>
<evidence type="ECO:0000256" key="7">
    <source>
        <dbReference type="ARBA" id="ARBA00023303"/>
    </source>
</evidence>
<keyword evidence="10" id="KW-0812">Transmembrane</keyword>
<feature type="transmembrane region" description="Helical" evidence="10">
    <location>
        <begin position="776"/>
        <end position="800"/>
    </location>
</feature>
<keyword evidence="10" id="KW-0472">Membrane</keyword>
<feature type="compositionally biased region" description="Acidic residues" evidence="9">
    <location>
        <begin position="35"/>
        <end position="49"/>
    </location>
</feature>
<keyword evidence="1" id="KW-0813">Transport</keyword>
<proteinExistence type="predicted"/>
<keyword evidence="7" id="KW-0407">Ion channel</keyword>
<evidence type="ECO:0000256" key="6">
    <source>
        <dbReference type="ARBA" id="ARBA00023180"/>
    </source>
</evidence>
<reference evidence="12" key="1">
    <citation type="submission" date="2024-02" db="UniProtKB">
        <authorList>
            <consortium name="WormBaseParasite"/>
        </authorList>
    </citation>
    <scope>IDENTIFICATION</scope>
</reference>
<keyword evidence="5" id="KW-0406">Ion transport</keyword>
<dbReference type="PROSITE" id="PS50088">
    <property type="entry name" value="ANK_REPEAT"/>
    <property type="match status" value="3"/>
</dbReference>